<reference evidence="5 6" key="1">
    <citation type="submission" date="2024-01" db="EMBL/GenBank/DDBJ databases">
        <title>Genome assemblies of Stephania.</title>
        <authorList>
            <person name="Yang L."/>
        </authorList>
    </citation>
    <scope>NUCLEOTIDE SEQUENCE [LARGE SCALE GENOMIC DNA]</scope>
    <source>
        <strain evidence="5">QJT</strain>
        <tissue evidence="5">Leaf</tissue>
    </source>
</reference>
<evidence type="ECO:0000256" key="3">
    <source>
        <dbReference type="ARBA" id="ARBA00022898"/>
    </source>
</evidence>
<dbReference type="GO" id="GO:0030170">
    <property type="term" value="F:pyridoxal phosphate binding"/>
    <property type="evidence" value="ECO:0007669"/>
    <property type="project" value="InterPro"/>
</dbReference>
<dbReference type="EC" id="4.1.1.25" evidence="4"/>
<dbReference type="InterPro" id="IPR015422">
    <property type="entry name" value="PyrdxlP-dep_Trfase_small"/>
</dbReference>
<proteinExistence type="predicted"/>
<dbReference type="PANTHER" id="PTHR11999:SF157">
    <property type="entry name" value="TRYPTOPHAN DECARBOXYLASE 1"/>
    <property type="match status" value="1"/>
</dbReference>
<dbReference type="Gene3D" id="3.90.1150.10">
    <property type="entry name" value="Aspartate Aminotransferase, domain 1"/>
    <property type="match status" value="1"/>
</dbReference>
<evidence type="ECO:0000313" key="6">
    <source>
        <dbReference type="Proteomes" id="UP001417504"/>
    </source>
</evidence>
<evidence type="ECO:0000256" key="2">
    <source>
        <dbReference type="ARBA" id="ARBA00022793"/>
    </source>
</evidence>
<evidence type="ECO:0000313" key="5">
    <source>
        <dbReference type="EMBL" id="KAK9085046.1"/>
    </source>
</evidence>
<dbReference type="InterPro" id="IPR002129">
    <property type="entry name" value="PyrdxlP-dep_de-COase"/>
</dbReference>
<keyword evidence="3" id="KW-0663">Pyridoxal phosphate</keyword>
<dbReference type="AlphaFoldDB" id="A0AAP0E1U0"/>
<dbReference type="InterPro" id="IPR010977">
    <property type="entry name" value="Aromatic_deC"/>
</dbReference>
<organism evidence="5 6">
    <name type="scientific">Stephania japonica</name>
    <dbReference type="NCBI Taxonomy" id="461633"/>
    <lineage>
        <taxon>Eukaryota</taxon>
        <taxon>Viridiplantae</taxon>
        <taxon>Streptophyta</taxon>
        <taxon>Embryophyta</taxon>
        <taxon>Tracheophyta</taxon>
        <taxon>Spermatophyta</taxon>
        <taxon>Magnoliopsida</taxon>
        <taxon>Ranunculales</taxon>
        <taxon>Menispermaceae</taxon>
        <taxon>Menispermoideae</taxon>
        <taxon>Cissampelideae</taxon>
        <taxon>Stephania</taxon>
    </lineage>
</organism>
<accession>A0AAP0E1U0</accession>
<dbReference type="Proteomes" id="UP001417504">
    <property type="component" value="Unassembled WGS sequence"/>
</dbReference>
<evidence type="ECO:0000256" key="1">
    <source>
        <dbReference type="ARBA" id="ARBA00001933"/>
    </source>
</evidence>
<comment type="cofactor">
    <cofactor evidence="1">
        <name>pyridoxal 5'-phosphate</name>
        <dbReference type="ChEBI" id="CHEBI:597326"/>
    </cofactor>
</comment>
<dbReference type="GO" id="GO:0016831">
    <property type="term" value="F:carboxy-lyase activity"/>
    <property type="evidence" value="ECO:0007669"/>
    <property type="project" value="TreeGrafter"/>
</dbReference>
<gene>
    <name evidence="5" type="ORF">Sjap_025457</name>
</gene>
<protein>
    <recommendedName>
        <fullName evidence="4">tyrosine decarboxylase</fullName>
        <ecNumber evidence="4">4.1.1.25</ecNumber>
    </recommendedName>
</protein>
<dbReference type="PANTHER" id="PTHR11999">
    <property type="entry name" value="GROUP II PYRIDOXAL-5-PHOSPHATE DECARBOXYLASE"/>
    <property type="match status" value="1"/>
</dbReference>
<dbReference type="EMBL" id="JBBNAE010000011">
    <property type="protein sequence ID" value="KAK9085046.1"/>
    <property type="molecule type" value="Genomic_DNA"/>
</dbReference>
<keyword evidence="6" id="KW-1185">Reference proteome</keyword>
<keyword evidence="2" id="KW-0456">Lyase</keyword>
<dbReference type="SUPFAM" id="SSF53383">
    <property type="entry name" value="PLP-dependent transferases"/>
    <property type="match status" value="1"/>
</dbReference>
<name>A0AAP0E1U0_9MAGN</name>
<dbReference type="GO" id="GO:0019752">
    <property type="term" value="P:carboxylic acid metabolic process"/>
    <property type="evidence" value="ECO:0007669"/>
    <property type="project" value="InterPro"/>
</dbReference>
<keyword evidence="2" id="KW-0210">Decarboxylase</keyword>
<sequence>MVLQMYGVTNLQRHIRSDISLAKGFEEMVKKDLRFEIVVPRRFALVCFRLNPSSLESDSKSVELLNRKLLEWVNSTGRLYMTHSIVGGIYILRFAVGATLTEDRHVAAAWEVIREGADLVLIDES</sequence>
<dbReference type="InterPro" id="IPR015424">
    <property type="entry name" value="PyrdxlP-dep_Trfase"/>
</dbReference>
<evidence type="ECO:0000256" key="4">
    <source>
        <dbReference type="ARBA" id="ARBA00023470"/>
    </source>
</evidence>
<comment type="caution">
    <text evidence="5">The sequence shown here is derived from an EMBL/GenBank/DDBJ whole genome shotgun (WGS) entry which is preliminary data.</text>
</comment>
<dbReference type="Pfam" id="PF00282">
    <property type="entry name" value="Pyridoxal_deC"/>
    <property type="match status" value="1"/>
</dbReference>
<dbReference type="GO" id="GO:0005737">
    <property type="term" value="C:cytoplasm"/>
    <property type="evidence" value="ECO:0007669"/>
    <property type="project" value="TreeGrafter"/>
</dbReference>